<reference evidence="6" key="1">
    <citation type="journal article" date="2013" name="Nature">
        <title>Draft genome of the wheat A-genome progenitor Triticum urartu.</title>
        <authorList>
            <person name="Ling H.Q."/>
            <person name="Zhao S."/>
            <person name="Liu D."/>
            <person name="Wang J."/>
            <person name="Sun H."/>
            <person name="Zhang C."/>
            <person name="Fan H."/>
            <person name="Li D."/>
            <person name="Dong L."/>
            <person name="Tao Y."/>
            <person name="Gao C."/>
            <person name="Wu H."/>
            <person name="Li Y."/>
            <person name="Cui Y."/>
            <person name="Guo X."/>
            <person name="Zheng S."/>
            <person name="Wang B."/>
            <person name="Yu K."/>
            <person name="Liang Q."/>
            <person name="Yang W."/>
            <person name="Lou X."/>
            <person name="Chen J."/>
            <person name="Feng M."/>
            <person name="Jian J."/>
            <person name="Zhang X."/>
            <person name="Luo G."/>
            <person name="Jiang Y."/>
            <person name="Liu J."/>
            <person name="Wang Z."/>
            <person name="Sha Y."/>
            <person name="Zhang B."/>
            <person name="Wu H."/>
            <person name="Tang D."/>
            <person name="Shen Q."/>
            <person name="Xue P."/>
            <person name="Zou S."/>
            <person name="Wang X."/>
            <person name="Liu X."/>
            <person name="Wang F."/>
            <person name="Yang Y."/>
            <person name="An X."/>
            <person name="Dong Z."/>
            <person name="Zhang K."/>
            <person name="Zhang X."/>
            <person name="Luo M.C."/>
            <person name="Dvorak J."/>
            <person name="Tong Y."/>
            <person name="Wang J."/>
            <person name="Yang H."/>
            <person name="Li Z."/>
            <person name="Wang D."/>
            <person name="Zhang A."/>
            <person name="Wang J."/>
        </authorList>
    </citation>
    <scope>NUCLEOTIDE SEQUENCE</scope>
    <source>
        <strain evidence="6">cv. G1812</strain>
    </source>
</reference>
<evidence type="ECO:0000256" key="2">
    <source>
        <dbReference type="ARBA" id="ARBA00022540"/>
    </source>
</evidence>
<evidence type="ECO:0000259" key="4">
    <source>
        <dbReference type="Pfam" id="PF05470"/>
    </source>
</evidence>
<dbReference type="AlphaFoldDB" id="A0A8R7U7Q8"/>
<organism evidence="5 6">
    <name type="scientific">Triticum urartu</name>
    <name type="common">Red wild einkorn</name>
    <name type="synonym">Crithodium urartu</name>
    <dbReference type="NCBI Taxonomy" id="4572"/>
    <lineage>
        <taxon>Eukaryota</taxon>
        <taxon>Viridiplantae</taxon>
        <taxon>Streptophyta</taxon>
        <taxon>Embryophyta</taxon>
        <taxon>Tracheophyta</taxon>
        <taxon>Spermatophyta</taxon>
        <taxon>Magnoliopsida</taxon>
        <taxon>Liliopsida</taxon>
        <taxon>Poales</taxon>
        <taxon>Poaceae</taxon>
        <taxon>BOP clade</taxon>
        <taxon>Pooideae</taxon>
        <taxon>Triticodae</taxon>
        <taxon>Triticeae</taxon>
        <taxon>Triticinae</taxon>
        <taxon>Triticum</taxon>
    </lineage>
</organism>
<dbReference type="Proteomes" id="UP000015106">
    <property type="component" value="Chromosome 4"/>
</dbReference>
<dbReference type="PANTHER" id="PTHR13937">
    <property type="entry name" value="EUKARYOTIC TRANSLATION INITATION FACTOR 3, SUBUNIT 8 EIF3S8 -RELATED"/>
    <property type="match status" value="1"/>
</dbReference>
<keyword evidence="3" id="KW-0648">Protein biosynthesis</keyword>
<dbReference type="Gramene" id="TuG1812G0400001755.01.T01">
    <property type="protein sequence ID" value="TuG1812G0400001755.01.T01.cds285670"/>
    <property type="gene ID" value="TuG1812G0400001755.01"/>
</dbReference>
<keyword evidence="6" id="KW-1185">Reference proteome</keyword>
<evidence type="ECO:0000256" key="3">
    <source>
        <dbReference type="ARBA" id="ARBA00022917"/>
    </source>
</evidence>
<evidence type="ECO:0000313" key="5">
    <source>
        <dbReference type="EnsemblPlants" id="TuG1812G0400001755.01.T01.cds285670"/>
    </source>
</evidence>
<dbReference type="GO" id="GO:0031369">
    <property type="term" value="F:translation initiation factor binding"/>
    <property type="evidence" value="ECO:0007669"/>
    <property type="project" value="InterPro"/>
</dbReference>
<dbReference type="EnsemblPlants" id="TuG1812G0400001755.01.T01">
    <property type="protein sequence ID" value="TuG1812G0400001755.01.T01.cds285670"/>
    <property type="gene ID" value="TuG1812G0400001755.01"/>
</dbReference>
<dbReference type="GO" id="GO:0003723">
    <property type="term" value="F:RNA binding"/>
    <property type="evidence" value="ECO:0007669"/>
    <property type="project" value="InterPro"/>
</dbReference>
<dbReference type="InterPro" id="IPR008905">
    <property type="entry name" value="EIF3C_N_dom"/>
</dbReference>
<sequence length="82" mass="9243">MKATVVNMRKAMKINDWISLQDYFDKSNKQLAEVVRVNESAKIPNKCISTLMLLEDFLAEVLANRKAKKKTSSSNAKALNVV</sequence>
<dbReference type="GO" id="GO:0003743">
    <property type="term" value="F:translation initiation factor activity"/>
    <property type="evidence" value="ECO:0007669"/>
    <property type="project" value="UniProtKB-KW"/>
</dbReference>
<proteinExistence type="predicted"/>
<dbReference type="GO" id="GO:0005852">
    <property type="term" value="C:eukaryotic translation initiation factor 3 complex"/>
    <property type="evidence" value="ECO:0007669"/>
    <property type="project" value="InterPro"/>
</dbReference>
<reference evidence="5" key="2">
    <citation type="submission" date="2018-03" db="EMBL/GenBank/DDBJ databases">
        <title>The Triticum urartu genome reveals the dynamic nature of wheat genome evolution.</title>
        <authorList>
            <person name="Ling H."/>
            <person name="Ma B."/>
            <person name="Shi X."/>
            <person name="Liu H."/>
            <person name="Dong L."/>
            <person name="Sun H."/>
            <person name="Cao Y."/>
            <person name="Gao Q."/>
            <person name="Zheng S."/>
            <person name="Li Y."/>
            <person name="Yu Y."/>
            <person name="Du H."/>
            <person name="Qi M."/>
            <person name="Li Y."/>
            <person name="Yu H."/>
            <person name="Cui Y."/>
            <person name="Wang N."/>
            <person name="Chen C."/>
            <person name="Wu H."/>
            <person name="Zhao Y."/>
            <person name="Zhang J."/>
            <person name="Li Y."/>
            <person name="Zhou W."/>
            <person name="Zhang B."/>
            <person name="Hu W."/>
            <person name="Eijk M."/>
            <person name="Tang J."/>
            <person name="Witsenboer H."/>
            <person name="Zhao S."/>
            <person name="Li Z."/>
            <person name="Zhang A."/>
            <person name="Wang D."/>
            <person name="Liang C."/>
        </authorList>
    </citation>
    <scope>NUCLEOTIDE SEQUENCE [LARGE SCALE GENOMIC DNA]</scope>
    <source>
        <strain evidence="5">cv. G1812</strain>
    </source>
</reference>
<evidence type="ECO:0000256" key="1">
    <source>
        <dbReference type="ARBA" id="ARBA00022490"/>
    </source>
</evidence>
<dbReference type="InterPro" id="IPR027516">
    <property type="entry name" value="EIF3C"/>
</dbReference>
<keyword evidence="1" id="KW-0963">Cytoplasm</keyword>
<name>A0A8R7U7Q8_TRIUA</name>
<reference evidence="5" key="3">
    <citation type="submission" date="2022-06" db="UniProtKB">
        <authorList>
            <consortium name="EnsemblPlants"/>
        </authorList>
    </citation>
    <scope>IDENTIFICATION</scope>
</reference>
<dbReference type="PANTHER" id="PTHR13937:SF0">
    <property type="entry name" value="EUKARYOTIC TRANSLATION INITIATION FACTOR 3 SUBUNIT C-RELATED"/>
    <property type="match status" value="1"/>
</dbReference>
<dbReference type="Pfam" id="PF05470">
    <property type="entry name" value="eIF-3c_N"/>
    <property type="match status" value="1"/>
</dbReference>
<protein>
    <recommendedName>
        <fullName evidence="4">Eukaryotic translation initiation factor 3 subunit C N-terminal domain-containing protein</fullName>
    </recommendedName>
</protein>
<evidence type="ECO:0000313" key="6">
    <source>
        <dbReference type="Proteomes" id="UP000015106"/>
    </source>
</evidence>
<accession>A0A8R7U7Q8</accession>
<feature type="domain" description="Eukaryotic translation initiation factor 3 subunit C N-terminal" evidence="4">
    <location>
        <begin position="1"/>
        <end position="81"/>
    </location>
</feature>
<keyword evidence="2" id="KW-0396">Initiation factor</keyword>